<dbReference type="EMBL" id="BARS01008008">
    <property type="protein sequence ID" value="GAF72558.1"/>
    <property type="molecule type" value="Genomic_DNA"/>
</dbReference>
<gene>
    <name evidence="1" type="ORF">S01H1_15345</name>
</gene>
<protein>
    <submittedName>
        <fullName evidence="1">Uncharacterized protein</fullName>
    </submittedName>
</protein>
<organism evidence="1">
    <name type="scientific">marine sediment metagenome</name>
    <dbReference type="NCBI Taxonomy" id="412755"/>
    <lineage>
        <taxon>unclassified sequences</taxon>
        <taxon>metagenomes</taxon>
        <taxon>ecological metagenomes</taxon>
    </lineage>
</organism>
<evidence type="ECO:0000313" key="1">
    <source>
        <dbReference type="EMBL" id="GAF72558.1"/>
    </source>
</evidence>
<reference evidence="1" key="1">
    <citation type="journal article" date="2014" name="Front. Microbiol.">
        <title>High frequency of phylogenetically diverse reductive dehalogenase-homologous genes in deep subseafloor sedimentary metagenomes.</title>
        <authorList>
            <person name="Kawai M."/>
            <person name="Futagami T."/>
            <person name="Toyoda A."/>
            <person name="Takaki Y."/>
            <person name="Nishi S."/>
            <person name="Hori S."/>
            <person name="Arai W."/>
            <person name="Tsubouchi T."/>
            <person name="Morono Y."/>
            <person name="Uchiyama I."/>
            <person name="Ito T."/>
            <person name="Fujiyama A."/>
            <person name="Inagaki F."/>
            <person name="Takami H."/>
        </authorList>
    </citation>
    <scope>NUCLEOTIDE SEQUENCE</scope>
    <source>
        <strain evidence="1">Expedition CK06-06</strain>
    </source>
</reference>
<proteinExistence type="predicted"/>
<comment type="caution">
    <text evidence="1">The sequence shown here is derived from an EMBL/GenBank/DDBJ whole genome shotgun (WGS) entry which is preliminary data.</text>
</comment>
<accession>X0RUU5</accession>
<name>X0RUU5_9ZZZZ</name>
<sequence length="112" mass="12662">MKMLLIVEATQMAFPDLELVVMYFKNENYDVVLTGLERSGHIIRPMANIIDNVDGTALYKDAKLDCIMKCYQDLMNERDASPESTHIISNRGQDLAVAILLGTEFTWGFDIS</sequence>
<dbReference type="AlphaFoldDB" id="X0RUU5"/>